<dbReference type="EC" id="3.1.-.-" evidence="8"/>
<proteinExistence type="inferred from homology"/>
<evidence type="ECO:0000256" key="6">
    <source>
        <dbReference type="ARBA" id="ARBA00022842"/>
    </source>
</evidence>
<reference evidence="9" key="1">
    <citation type="journal article" date="2020" name="mSystems">
        <title>Genome- and Community-Level Interaction Insights into Carbon Utilization and Element Cycling Functions of Hydrothermarchaeota in Hydrothermal Sediment.</title>
        <authorList>
            <person name="Zhou Z."/>
            <person name="Liu Y."/>
            <person name="Xu W."/>
            <person name="Pan J."/>
            <person name="Luo Z.H."/>
            <person name="Li M."/>
        </authorList>
    </citation>
    <scope>NUCLEOTIDE SEQUENCE [LARGE SCALE GENOMIC DNA]</scope>
    <source>
        <strain evidence="9">SpSt-116</strain>
    </source>
</reference>
<dbReference type="Pfam" id="PF09827">
    <property type="entry name" value="CRISPR_Cas2"/>
    <property type="match status" value="1"/>
</dbReference>
<dbReference type="NCBIfam" id="TIGR01573">
    <property type="entry name" value="cas2"/>
    <property type="match status" value="1"/>
</dbReference>
<dbReference type="HAMAP" id="MF_01471">
    <property type="entry name" value="Cas2"/>
    <property type="match status" value="1"/>
</dbReference>
<evidence type="ECO:0000256" key="1">
    <source>
        <dbReference type="ARBA" id="ARBA00001946"/>
    </source>
</evidence>
<keyword evidence="5 8" id="KW-0378">Hydrolase</keyword>
<comment type="similarity">
    <text evidence="8">Belongs to the CRISPR-associated endoribonuclease Cas2 protein family.</text>
</comment>
<keyword evidence="6 8" id="KW-0460">Magnesium</keyword>
<dbReference type="PANTHER" id="PTHR34405">
    <property type="entry name" value="CRISPR-ASSOCIATED ENDORIBONUCLEASE CAS2"/>
    <property type="match status" value="1"/>
</dbReference>
<dbReference type="AlphaFoldDB" id="A0A7C1GQA7"/>
<accession>A0A7C1GQA7</accession>
<feature type="binding site" evidence="8">
    <location>
        <position position="11"/>
    </location>
    <ligand>
        <name>Mg(2+)</name>
        <dbReference type="ChEBI" id="CHEBI:18420"/>
        <note>catalytic</note>
    </ligand>
</feature>
<keyword evidence="3 8" id="KW-0479">Metal-binding</keyword>
<evidence type="ECO:0000313" key="9">
    <source>
        <dbReference type="EMBL" id="HDP15512.1"/>
    </source>
</evidence>
<dbReference type="PANTHER" id="PTHR34405:SF3">
    <property type="entry name" value="CRISPR-ASSOCIATED ENDORIBONUCLEASE CAS2 3"/>
    <property type="match status" value="1"/>
</dbReference>
<evidence type="ECO:0000256" key="2">
    <source>
        <dbReference type="ARBA" id="ARBA00022722"/>
    </source>
</evidence>
<sequence length="96" mass="11241">MSQQVILVVYDIREDDLRFKVARYLKKLGFSRIQKSVFVSSYTPALLAETEAGLRRIFKENTMYNLQIYVFSKASFEKRIVLSEGYTIGEEDEFLV</sequence>
<evidence type="ECO:0000256" key="3">
    <source>
        <dbReference type="ARBA" id="ARBA00022723"/>
    </source>
</evidence>
<organism evidence="9">
    <name type="scientific">Thermofilum adornatum</name>
    <dbReference type="NCBI Taxonomy" id="1365176"/>
    <lineage>
        <taxon>Archaea</taxon>
        <taxon>Thermoproteota</taxon>
        <taxon>Thermoprotei</taxon>
        <taxon>Thermofilales</taxon>
        <taxon>Thermofilaceae</taxon>
        <taxon>Thermofilum</taxon>
    </lineage>
</organism>
<dbReference type="GO" id="GO:0004521">
    <property type="term" value="F:RNA endonuclease activity"/>
    <property type="evidence" value="ECO:0007669"/>
    <property type="project" value="InterPro"/>
</dbReference>
<evidence type="ECO:0000256" key="7">
    <source>
        <dbReference type="ARBA" id="ARBA00023118"/>
    </source>
</evidence>
<comment type="subunit">
    <text evidence="8">Homodimer, forms a heterotetramer with a Cas1 homodimer.</text>
</comment>
<evidence type="ECO:0000256" key="4">
    <source>
        <dbReference type="ARBA" id="ARBA00022759"/>
    </source>
</evidence>
<dbReference type="SUPFAM" id="SSF143430">
    <property type="entry name" value="TTP0101/SSO1404-like"/>
    <property type="match status" value="1"/>
</dbReference>
<protein>
    <recommendedName>
        <fullName evidence="8">CRISPR-associated endoribonuclease Cas2</fullName>
        <ecNumber evidence="8">3.1.-.-</ecNumber>
    </recommendedName>
</protein>
<dbReference type="InterPro" id="IPR019199">
    <property type="entry name" value="Virulence_VapD/CRISPR_Cas2"/>
</dbReference>
<comment type="cofactor">
    <cofactor evidence="1 8">
        <name>Mg(2+)</name>
        <dbReference type="ChEBI" id="CHEBI:18420"/>
    </cofactor>
</comment>
<keyword evidence="2 8" id="KW-0540">Nuclease</keyword>
<name>A0A7C1GQA7_9CREN</name>
<comment type="function">
    <text evidence="8">CRISPR (clustered regularly interspaced short palindromic repeat), is an adaptive immune system that provides protection against mobile genetic elements (viruses, transposable elements and conjugative plasmids). CRISPR clusters contain sequences complementary to antecedent mobile elements and target invading nucleic acids. CRISPR clusters are transcribed and processed into CRISPR RNA (crRNA). Functions as a ssRNA-specific endoribonuclease. Involved in the integration of spacer DNA into the CRISPR cassette.</text>
</comment>
<dbReference type="GO" id="GO:0016787">
    <property type="term" value="F:hydrolase activity"/>
    <property type="evidence" value="ECO:0007669"/>
    <property type="project" value="UniProtKB-KW"/>
</dbReference>
<dbReference type="Gene3D" id="3.30.70.240">
    <property type="match status" value="1"/>
</dbReference>
<keyword evidence="4 8" id="KW-0255">Endonuclease</keyword>
<keyword evidence="7 8" id="KW-0051">Antiviral defense</keyword>
<dbReference type="InterPro" id="IPR021127">
    <property type="entry name" value="CRISPR_associated_Cas2"/>
</dbReference>
<dbReference type="CDD" id="cd09725">
    <property type="entry name" value="Cas2_I_II_III"/>
    <property type="match status" value="1"/>
</dbReference>
<dbReference type="GO" id="GO:0051607">
    <property type="term" value="P:defense response to virus"/>
    <property type="evidence" value="ECO:0007669"/>
    <property type="project" value="UniProtKB-UniRule"/>
</dbReference>
<evidence type="ECO:0000256" key="8">
    <source>
        <dbReference type="HAMAP-Rule" id="MF_01471"/>
    </source>
</evidence>
<evidence type="ECO:0000256" key="5">
    <source>
        <dbReference type="ARBA" id="ARBA00022801"/>
    </source>
</evidence>
<dbReference type="EMBL" id="DSAY01000124">
    <property type="protein sequence ID" value="HDP15512.1"/>
    <property type="molecule type" value="Genomic_DNA"/>
</dbReference>
<gene>
    <name evidence="8 9" type="primary">cas2</name>
    <name evidence="9" type="ORF">ENN26_07060</name>
</gene>
<comment type="caution">
    <text evidence="9">The sequence shown here is derived from an EMBL/GenBank/DDBJ whole genome shotgun (WGS) entry which is preliminary data.</text>
</comment>
<dbReference type="GO" id="GO:0043571">
    <property type="term" value="P:maintenance of CRISPR repeat elements"/>
    <property type="evidence" value="ECO:0007669"/>
    <property type="project" value="UniProtKB-UniRule"/>
</dbReference>
<dbReference type="GO" id="GO:0046872">
    <property type="term" value="F:metal ion binding"/>
    <property type="evidence" value="ECO:0007669"/>
    <property type="project" value="UniProtKB-UniRule"/>
</dbReference>